<comment type="caution">
    <text evidence="2">The sequence shown here is derived from an EMBL/GenBank/DDBJ whole genome shotgun (WGS) entry which is preliminary data.</text>
</comment>
<proteinExistence type="predicted"/>
<gene>
    <name evidence="2" type="ORF">G2W53_019633</name>
</gene>
<accession>A0A834WS21</accession>
<feature type="transmembrane region" description="Helical" evidence="1">
    <location>
        <begin position="95"/>
        <end position="114"/>
    </location>
</feature>
<protein>
    <submittedName>
        <fullName evidence="2">Uncharacterized protein</fullName>
    </submittedName>
</protein>
<keyword evidence="3" id="KW-1185">Reference proteome</keyword>
<evidence type="ECO:0000256" key="1">
    <source>
        <dbReference type="SAM" id="Phobius"/>
    </source>
</evidence>
<dbReference type="OrthoDB" id="759788at2759"/>
<evidence type="ECO:0000313" key="2">
    <source>
        <dbReference type="EMBL" id="KAF7828469.1"/>
    </source>
</evidence>
<keyword evidence="1" id="KW-0812">Transmembrane</keyword>
<dbReference type="AlphaFoldDB" id="A0A834WS21"/>
<keyword evidence="1" id="KW-1133">Transmembrane helix</keyword>
<evidence type="ECO:0000313" key="3">
    <source>
        <dbReference type="Proteomes" id="UP000634136"/>
    </source>
</evidence>
<feature type="transmembrane region" description="Helical" evidence="1">
    <location>
        <begin position="64"/>
        <end position="83"/>
    </location>
</feature>
<keyword evidence="1" id="KW-0472">Membrane</keyword>
<reference evidence="2" key="1">
    <citation type="submission" date="2020-09" db="EMBL/GenBank/DDBJ databases">
        <title>Genome-Enabled Discovery of Anthraquinone Biosynthesis in Senna tora.</title>
        <authorList>
            <person name="Kang S.-H."/>
            <person name="Pandey R.P."/>
            <person name="Lee C.-M."/>
            <person name="Sim J.-S."/>
            <person name="Jeong J.-T."/>
            <person name="Choi B.-S."/>
            <person name="Jung M."/>
            <person name="Ginzburg D."/>
            <person name="Zhao K."/>
            <person name="Won S.Y."/>
            <person name="Oh T.-J."/>
            <person name="Yu Y."/>
            <person name="Kim N.-H."/>
            <person name="Lee O.R."/>
            <person name="Lee T.-H."/>
            <person name="Bashyal P."/>
            <person name="Kim T.-S."/>
            <person name="Lee W.-H."/>
            <person name="Kawkins C."/>
            <person name="Kim C.-K."/>
            <person name="Kim J.S."/>
            <person name="Ahn B.O."/>
            <person name="Rhee S.Y."/>
            <person name="Sohng J.K."/>
        </authorList>
    </citation>
    <scope>NUCLEOTIDE SEQUENCE</scope>
    <source>
        <tissue evidence="2">Leaf</tissue>
    </source>
</reference>
<dbReference type="Proteomes" id="UP000634136">
    <property type="component" value="Unassembled WGS sequence"/>
</dbReference>
<name>A0A834WS21_9FABA</name>
<dbReference type="EMBL" id="JAAIUW010000006">
    <property type="protein sequence ID" value="KAF7828469.1"/>
    <property type="molecule type" value="Genomic_DNA"/>
</dbReference>
<dbReference type="PANTHER" id="PTHR34189">
    <property type="entry name" value="TRANSMEMBRANE PROTEIN"/>
    <property type="match status" value="1"/>
</dbReference>
<dbReference type="PANTHER" id="PTHR34189:SF13">
    <property type="entry name" value="TRANSMEMBRANE PROTEIN"/>
    <property type="match status" value="1"/>
</dbReference>
<organism evidence="2 3">
    <name type="scientific">Senna tora</name>
    <dbReference type="NCBI Taxonomy" id="362788"/>
    <lineage>
        <taxon>Eukaryota</taxon>
        <taxon>Viridiplantae</taxon>
        <taxon>Streptophyta</taxon>
        <taxon>Embryophyta</taxon>
        <taxon>Tracheophyta</taxon>
        <taxon>Spermatophyta</taxon>
        <taxon>Magnoliopsida</taxon>
        <taxon>eudicotyledons</taxon>
        <taxon>Gunneridae</taxon>
        <taxon>Pentapetalae</taxon>
        <taxon>rosids</taxon>
        <taxon>fabids</taxon>
        <taxon>Fabales</taxon>
        <taxon>Fabaceae</taxon>
        <taxon>Caesalpinioideae</taxon>
        <taxon>Cassia clade</taxon>
        <taxon>Senna</taxon>
    </lineage>
</organism>
<sequence length="174" mass="19504">MHRSSSASRVSEDDSMVTVTSSSSSSSLYSNFRAAVDGDLHLPTYDPLSQVGQRERSRLRSAHHAIHAIPLLLLLCAIILWFFSTPPPPKLEFSFYFPSPLIPILFLFCVDLTFRQITESDGLMDLHPSVTSHEAYLAMDYGVQNRMTLSILISKIRGKKEDEMKHVMISSDAS</sequence>